<dbReference type="EMBL" id="UINC01044419">
    <property type="protein sequence ID" value="SVB49862.1"/>
    <property type="molecule type" value="Genomic_DNA"/>
</dbReference>
<keyword evidence="1" id="KW-1133">Transmembrane helix</keyword>
<reference evidence="2" key="1">
    <citation type="submission" date="2018-05" db="EMBL/GenBank/DDBJ databases">
        <authorList>
            <person name="Lanie J.A."/>
            <person name="Ng W.-L."/>
            <person name="Kazmierczak K.M."/>
            <person name="Andrzejewski T.M."/>
            <person name="Davidsen T.M."/>
            <person name="Wayne K.J."/>
            <person name="Tettelin H."/>
            <person name="Glass J.I."/>
            <person name="Rusch D."/>
            <person name="Podicherti R."/>
            <person name="Tsui H.-C.T."/>
            <person name="Winkler M.E."/>
        </authorList>
    </citation>
    <scope>NUCLEOTIDE SEQUENCE</scope>
</reference>
<proteinExistence type="predicted"/>
<feature type="transmembrane region" description="Helical" evidence="1">
    <location>
        <begin position="6"/>
        <end position="22"/>
    </location>
</feature>
<gene>
    <name evidence="2" type="ORF">METZ01_LOCUS202716</name>
</gene>
<evidence type="ECO:0000313" key="2">
    <source>
        <dbReference type="EMBL" id="SVB49862.1"/>
    </source>
</evidence>
<organism evidence="2">
    <name type="scientific">marine metagenome</name>
    <dbReference type="NCBI Taxonomy" id="408172"/>
    <lineage>
        <taxon>unclassified sequences</taxon>
        <taxon>metagenomes</taxon>
        <taxon>ecological metagenomes</taxon>
    </lineage>
</organism>
<accession>A0A382EHQ4</accession>
<keyword evidence="1" id="KW-0472">Membrane</keyword>
<protein>
    <submittedName>
        <fullName evidence="2">Uncharacterized protein</fullName>
    </submittedName>
</protein>
<evidence type="ECO:0000256" key="1">
    <source>
        <dbReference type="SAM" id="Phobius"/>
    </source>
</evidence>
<feature type="transmembrane region" description="Helical" evidence="1">
    <location>
        <begin position="43"/>
        <end position="62"/>
    </location>
</feature>
<name>A0A382EHQ4_9ZZZZ</name>
<dbReference type="AlphaFoldDB" id="A0A382EHQ4"/>
<sequence>MENILNLLIGITAVAGLVIFFIKNSDKARRQGTTSAIEEVIGPWGKIMFWGFVIVFFIYLLFFGTKYY</sequence>
<keyword evidence="1" id="KW-0812">Transmembrane</keyword>